<name>A0A9D1QN91_9LACO</name>
<evidence type="ECO:0000259" key="3">
    <source>
        <dbReference type="PROSITE" id="PS50893"/>
    </source>
</evidence>
<keyword evidence="1" id="KW-0547">Nucleotide-binding</keyword>
<dbReference type="GO" id="GO:0016887">
    <property type="term" value="F:ATP hydrolysis activity"/>
    <property type="evidence" value="ECO:0007669"/>
    <property type="project" value="InterPro"/>
</dbReference>
<comment type="caution">
    <text evidence="4">The sequence shown here is derived from an EMBL/GenBank/DDBJ whole genome shotgun (WGS) entry which is preliminary data.</text>
</comment>
<sequence length="295" mass="33400">MDIMKIDHVSKHFGRKQVLADVSFELAPNKIYALLGRNGAGKSTLMSIMIDALRANSGSVKMGGKKINDNDDLLGKMYLMSSESALDNVMFQRYLKLKNIFQSNEALYGGFDWQTAQKLVNEFGLSLDVAYFKLSTGQKTLAKLVLALCLPVDYVFLDEPVLGLDANHRDMFYQELLKSYENRPRTFVISTHLIEEIDQIVEHVLTLDKGKIIVDDTTEHLLDQSFLVSGPQKAVSGYTQGLNVIHSRTLANIKYDYVFGQLNDQRAIPDTVKVEHYDLQHLFMYLTHDRGIENA</sequence>
<dbReference type="Gene3D" id="3.40.50.300">
    <property type="entry name" value="P-loop containing nucleotide triphosphate hydrolases"/>
    <property type="match status" value="1"/>
</dbReference>
<proteinExistence type="predicted"/>
<feature type="domain" description="ABC transporter" evidence="3">
    <location>
        <begin position="4"/>
        <end position="234"/>
    </location>
</feature>
<dbReference type="InterPro" id="IPR003439">
    <property type="entry name" value="ABC_transporter-like_ATP-bd"/>
</dbReference>
<dbReference type="Proteomes" id="UP000886878">
    <property type="component" value="Unassembled WGS sequence"/>
</dbReference>
<dbReference type="PROSITE" id="PS50893">
    <property type="entry name" value="ABC_TRANSPORTER_2"/>
    <property type="match status" value="1"/>
</dbReference>
<reference evidence="4" key="2">
    <citation type="submission" date="2021-04" db="EMBL/GenBank/DDBJ databases">
        <authorList>
            <person name="Gilroy R."/>
        </authorList>
    </citation>
    <scope>NUCLEOTIDE SEQUENCE</scope>
    <source>
        <strain evidence="4">ChiHejej3B27-2180</strain>
    </source>
</reference>
<accession>A0A9D1QN91</accession>
<dbReference type="Pfam" id="PF00005">
    <property type="entry name" value="ABC_tran"/>
    <property type="match status" value="1"/>
</dbReference>
<evidence type="ECO:0000256" key="2">
    <source>
        <dbReference type="ARBA" id="ARBA00022840"/>
    </source>
</evidence>
<evidence type="ECO:0000313" key="4">
    <source>
        <dbReference type="EMBL" id="HIW69871.1"/>
    </source>
</evidence>
<dbReference type="InterPro" id="IPR027417">
    <property type="entry name" value="P-loop_NTPase"/>
</dbReference>
<dbReference type="EMBL" id="DXGK01000014">
    <property type="protein sequence ID" value="HIW69871.1"/>
    <property type="molecule type" value="Genomic_DNA"/>
</dbReference>
<organism evidence="4 5">
    <name type="scientific">Candidatus Limosilactobacillus merdipullorum</name>
    <dbReference type="NCBI Taxonomy" id="2838653"/>
    <lineage>
        <taxon>Bacteria</taxon>
        <taxon>Bacillati</taxon>
        <taxon>Bacillota</taxon>
        <taxon>Bacilli</taxon>
        <taxon>Lactobacillales</taxon>
        <taxon>Lactobacillaceae</taxon>
        <taxon>Limosilactobacillus</taxon>
    </lineage>
</organism>
<protein>
    <submittedName>
        <fullName evidence="4">ABC transporter ATP-binding protein</fullName>
    </submittedName>
</protein>
<keyword evidence="2 4" id="KW-0067">ATP-binding</keyword>
<evidence type="ECO:0000256" key="1">
    <source>
        <dbReference type="ARBA" id="ARBA00022741"/>
    </source>
</evidence>
<dbReference type="InterPro" id="IPR003593">
    <property type="entry name" value="AAA+_ATPase"/>
</dbReference>
<evidence type="ECO:0000313" key="5">
    <source>
        <dbReference type="Proteomes" id="UP000886878"/>
    </source>
</evidence>
<dbReference type="AlphaFoldDB" id="A0A9D1QN91"/>
<dbReference type="PANTHER" id="PTHR43158:SF5">
    <property type="entry name" value="ABC TRANSPORTER, ATP-BINDING PROTEIN"/>
    <property type="match status" value="1"/>
</dbReference>
<dbReference type="SMART" id="SM00382">
    <property type="entry name" value="AAA"/>
    <property type="match status" value="1"/>
</dbReference>
<reference evidence="4" key="1">
    <citation type="journal article" date="2021" name="PeerJ">
        <title>Extensive microbial diversity within the chicken gut microbiome revealed by metagenomics and culture.</title>
        <authorList>
            <person name="Gilroy R."/>
            <person name="Ravi A."/>
            <person name="Getino M."/>
            <person name="Pursley I."/>
            <person name="Horton D.L."/>
            <person name="Alikhan N.F."/>
            <person name="Baker D."/>
            <person name="Gharbi K."/>
            <person name="Hall N."/>
            <person name="Watson M."/>
            <person name="Adriaenssens E.M."/>
            <person name="Foster-Nyarko E."/>
            <person name="Jarju S."/>
            <person name="Secka A."/>
            <person name="Antonio M."/>
            <person name="Oren A."/>
            <person name="Chaudhuri R.R."/>
            <person name="La Ragione R."/>
            <person name="Hildebrand F."/>
            <person name="Pallen M.J."/>
        </authorList>
    </citation>
    <scope>NUCLEOTIDE SEQUENCE</scope>
    <source>
        <strain evidence="4">ChiHejej3B27-2180</strain>
    </source>
</reference>
<dbReference type="SUPFAM" id="SSF52540">
    <property type="entry name" value="P-loop containing nucleoside triphosphate hydrolases"/>
    <property type="match status" value="1"/>
</dbReference>
<gene>
    <name evidence="4" type="ORF">H9876_00600</name>
</gene>
<dbReference type="PANTHER" id="PTHR43158">
    <property type="entry name" value="SKFA PEPTIDE EXPORT ATP-BINDING PROTEIN SKFE"/>
    <property type="match status" value="1"/>
</dbReference>
<dbReference type="GO" id="GO:0005524">
    <property type="term" value="F:ATP binding"/>
    <property type="evidence" value="ECO:0007669"/>
    <property type="project" value="UniProtKB-KW"/>
</dbReference>